<dbReference type="EMBL" id="HG710179">
    <property type="protein sequence ID" value="CDJ45705.1"/>
    <property type="molecule type" value="Genomic_DNA"/>
</dbReference>
<evidence type="ECO:0000313" key="2">
    <source>
        <dbReference type="EMBL" id="CDJ45705.1"/>
    </source>
</evidence>
<keyword evidence="1" id="KW-1133">Transmembrane helix</keyword>
<name>U6LD62_9EIME</name>
<dbReference type="Proteomes" id="UP000030750">
    <property type="component" value="Unassembled WGS sequence"/>
</dbReference>
<dbReference type="AlphaFoldDB" id="U6LD62"/>
<organism evidence="2 3">
    <name type="scientific">Eimeria brunetti</name>
    <dbReference type="NCBI Taxonomy" id="51314"/>
    <lineage>
        <taxon>Eukaryota</taxon>
        <taxon>Sar</taxon>
        <taxon>Alveolata</taxon>
        <taxon>Apicomplexa</taxon>
        <taxon>Conoidasida</taxon>
        <taxon>Coccidia</taxon>
        <taxon>Eucoccidiorida</taxon>
        <taxon>Eimeriorina</taxon>
        <taxon>Eimeriidae</taxon>
        <taxon>Eimeria</taxon>
    </lineage>
</organism>
<feature type="transmembrane region" description="Helical" evidence="1">
    <location>
        <begin position="63"/>
        <end position="83"/>
    </location>
</feature>
<reference evidence="2" key="2">
    <citation type="submission" date="2013-10" db="EMBL/GenBank/DDBJ databases">
        <authorList>
            <person name="Aslett M."/>
        </authorList>
    </citation>
    <scope>NUCLEOTIDE SEQUENCE [LARGE SCALE GENOMIC DNA]</scope>
    <source>
        <strain evidence="2">Houghton</strain>
    </source>
</reference>
<protein>
    <submittedName>
        <fullName evidence="2">Uncharacterized protein</fullName>
    </submittedName>
</protein>
<accession>U6LD62</accession>
<gene>
    <name evidence="2" type="ORF">EBH_0061210</name>
</gene>
<proteinExistence type="predicted"/>
<keyword evidence="3" id="KW-1185">Reference proteome</keyword>
<evidence type="ECO:0000256" key="1">
    <source>
        <dbReference type="SAM" id="Phobius"/>
    </source>
</evidence>
<keyword evidence="1" id="KW-0812">Transmembrane</keyword>
<evidence type="ECO:0000313" key="3">
    <source>
        <dbReference type="Proteomes" id="UP000030750"/>
    </source>
</evidence>
<keyword evidence="1" id="KW-0472">Membrane</keyword>
<reference evidence="2" key="1">
    <citation type="submission" date="2013-10" db="EMBL/GenBank/DDBJ databases">
        <title>Genomic analysis of the causative agents of coccidiosis in chickens.</title>
        <authorList>
            <person name="Reid A.J."/>
            <person name="Blake D."/>
            <person name="Billington K."/>
            <person name="Browne H."/>
            <person name="Dunn M."/>
            <person name="Hung S."/>
            <person name="Kawahara F."/>
            <person name="Miranda-Saavedra D."/>
            <person name="Mourier T."/>
            <person name="Nagra H."/>
            <person name="Otto T.D."/>
            <person name="Rawlings N."/>
            <person name="Sanchez A."/>
            <person name="Sanders M."/>
            <person name="Subramaniam C."/>
            <person name="Tay Y."/>
            <person name="Dear P."/>
            <person name="Doerig C."/>
            <person name="Gruber A."/>
            <person name="Parkinson J."/>
            <person name="Shirley M."/>
            <person name="Wan K.L."/>
            <person name="Berriman M."/>
            <person name="Tomley F."/>
            <person name="Pain A."/>
        </authorList>
    </citation>
    <scope>NUCLEOTIDE SEQUENCE [LARGE SCALE GENOMIC DNA]</scope>
    <source>
        <strain evidence="2">Houghton</strain>
    </source>
</reference>
<dbReference type="VEuPathDB" id="ToxoDB:EBH_0061210"/>
<sequence length="196" mass="21462">MAHEMRVYGPLSVASVAVLAEVTKPAQILATSVPSSEVSFLPDERLMLGQIASSQRPRREQMIVSLMAIAMVVSTVATLFLLFQCFKGLQSQENSNTDRLNGRMLAEAPSDHCNGRLRHSATGMDDDPTVTGSLTGNCRVIIMNGPNKTVCADIDFDVARACDEGAFLVQPKVFPPNFQLGMDLEFFTLGWNFRFS</sequence>